<dbReference type="OMA" id="KCCKIGK"/>
<feature type="signal peptide" evidence="1">
    <location>
        <begin position="1"/>
        <end position="18"/>
    </location>
</feature>
<sequence>MQTQLALLVLSLLAAVCAEVKLEETIIPEGHEDVIPQGQDGDTPADNPLETAEDAAQVLDELEHDIFDQVEPGTPRPNPYAKTARRCCKLGRQVAENGLFCNLDFLQVQKRPNVVHRRKMKFHGPEVNGKTVYKDLMRKVEKCSLSNAAESMFVKCCEWQEDIIHDLEQCKLLGTLSQRRRCRRRVQARE</sequence>
<dbReference type="OrthoDB" id="10063453at2759"/>
<dbReference type="GeneID" id="119735014"/>
<feature type="chain" id="PRO_5037502220" evidence="1">
    <location>
        <begin position="19"/>
        <end position="190"/>
    </location>
</feature>
<evidence type="ECO:0000313" key="3">
    <source>
        <dbReference type="Proteomes" id="UP000887568"/>
    </source>
</evidence>
<reference evidence="2" key="1">
    <citation type="submission" date="2022-11" db="UniProtKB">
        <authorList>
            <consortium name="EnsemblMetazoa"/>
        </authorList>
    </citation>
    <scope>IDENTIFICATION</scope>
</reference>
<organism evidence="2 3">
    <name type="scientific">Patiria miniata</name>
    <name type="common">Bat star</name>
    <name type="synonym">Asterina miniata</name>
    <dbReference type="NCBI Taxonomy" id="46514"/>
    <lineage>
        <taxon>Eukaryota</taxon>
        <taxon>Metazoa</taxon>
        <taxon>Echinodermata</taxon>
        <taxon>Eleutherozoa</taxon>
        <taxon>Asterozoa</taxon>
        <taxon>Asteroidea</taxon>
        <taxon>Valvatacea</taxon>
        <taxon>Valvatida</taxon>
        <taxon>Asterinidae</taxon>
        <taxon>Patiria</taxon>
    </lineage>
</organism>
<proteinExistence type="predicted"/>
<keyword evidence="1" id="KW-0732">Signal</keyword>
<name>A0A914AM73_PATMI</name>
<evidence type="ECO:0000313" key="2">
    <source>
        <dbReference type="EnsemblMetazoa" id="XP_038064621.1"/>
    </source>
</evidence>
<keyword evidence="3" id="KW-1185">Reference proteome</keyword>
<protein>
    <submittedName>
        <fullName evidence="2">Uncharacterized protein</fullName>
    </submittedName>
</protein>
<evidence type="ECO:0000256" key="1">
    <source>
        <dbReference type="SAM" id="SignalP"/>
    </source>
</evidence>
<dbReference type="AlphaFoldDB" id="A0A914AM73"/>
<dbReference type="RefSeq" id="XP_038064621.1">
    <property type="nucleotide sequence ID" value="XM_038208693.1"/>
</dbReference>
<dbReference type="EnsemblMetazoa" id="XM_038208693.1">
    <property type="protein sequence ID" value="XP_038064621.1"/>
    <property type="gene ID" value="LOC119735014"/>
</dbReference>
<accession>A0A914AM73</accession>
<dbReference type="Proteomes" id="UP000887568">
    <property type="component" value="Unplaced"/>
</dbReference>